<organism evidence="1 2">
    <name type="scientific">Sphingomonas tabacisoli</name>
    <dbReference type="NCBI Taxonomy" id="2249466"/>
    <lineage>
        <taxon>Bacteria</taxon>
        <taxon>Pseudomonadati</taxon>
        <taxon>Pseudomonadota</taxon>
        <taxon>Alphaproteobacteria</taxon>
        <taxon>Sphingomonadales</taxon>
        <taxon>Sphingomonadaceae</taxon>
        <taxon>Sphingomonas</taxon>
    </lineage>
</organism>
<evidence type="ECO:0000313" key="2">
    <source>
        <dbReference type="Proteomes" id="UP001597115"/>
    </source>
</evidence>
<evidence type="ECO:0008006" key="3">
    <source>
        <dbReference type="Google" id="ProtNLM"/>
    </source>
</evidence>
<comment type="caution">
    <text evidence="1">The sequence shown here is derived from an EMBL/GenBank/DDBJ whole genome shotgun (WGS) entry which is preliminary data.</text>
</comment>
<evidence type="ECO:0000313" key="1">
    <source>
        <dbReference type="EMBL" id="MFD1613086.1"/>
    </source>
</evidence>
<gene>
    <name evidence="1" type="ORF">ACFSCW_14870</name>
</gene>
<dbReference type="Proteomes" id="UP001597115">
    <property type="component" value="Unassembled WGS sequence"/>
</dbReference>
<accession>A0ABW4I6K4</accession>
<dbReference type="EMBL" id="JBHUDY010000002">
    <property type="protein sequence ID" value="MFD1613086.1"/>
    <property type="molecule type" value="Genomic_DNA"/>
</dbReference>
<sequence>MKEGYLSAVRREWKLLLFIVVGLSLLAAFFAFDQNQRSEPLKHEYATIVRFGLASSETGDYPILVVRRADGKLQQLATSRAVVSLCRRGDRIELAQQGAITSIGQRACQAGRSSR</sequence>
<proteinExistence type="predicted"/>
<keyword evidence="2" id="KW-1185">Reference proteome</keyword>
<dbReference type="RefSeq" id="WP_380890823.1">
    <property type="nucleotide sequence ID" value="NZ_JBHUDY010000002.1"/>
</dbReference>
<protein>
    <recommendedName>
        <fullName evidence="3">NusG domain-containing protein</fullName>
    </recommendedName>
</protein>
<reference evidence="2" key="1">
    <citation type="journal article" date="2019" name="Int. J. Syst. Evol. Microbiol.">
        <title>The Global Catalogue of Microorganisms (GCM) 10K type strain sequencing project: providing services to taxonomists for standard genome sequencing and annotation.</title>
        <authorList>
            <consortium name="The Broad Institute Genomics Platform"/>
            <consortium name="The Broad Institute Genome Sequencing Center for Infectious Disease"/>
            <person name="Wu L."/>
            <person name="Ma J."/>
        </authorList>
    </citation>
    <scope>NUCLEOTIDE SEQUENCE [LARGE SCALE GENOMIC DNA]</scope>
    <source>
        <strain evidence="2">CGMCC 1.16275</strain>
    </source>
</reference>
<name>A0ABW4I6K4_9SPHN</name>